<dbReference type="InterPro" id="IPR016055">
    <property type="entry name" value="A-D-PHexomutase_a/b/a-I/II/III"/>
</dbReference>
<sequence length="503" mass="52325">VAPARPLRFGTAGLRGPVRDGPDAMNAAVVARATWAVARVLTEGGAAGSLVIVGRDARHGSAAFATVTAEVLAAQGFSVLLLPGPVPTPVVAFAVRHTGAAAGVQITASHNPPTDNGYKVYFSGGIQIVSPVDRRIEAAMAAAPPPAEIARQPVAPAATDLVERYVERAARVRRGTGSVRVALTPLHGVGGAVAVEALRRAGFHEVHTVGAQFAPDPDFPTVAFPNPEEPGASDALLALAAETTADVAIALDPDADRCAVGIPLEKSGASGWRMLSGDETGWLLGDYILSREPAADTAVVASTVVSSRMLAAIAARYGATHVETLTGFKWLARADSDAPGKTLVYAYEEAIGHCVDPDAVRDKDGISAAVLACDLVAALQAQGRSVPDLLDDLARRHGVHDVAAVSRRVADADEAAGLMRRLRADPPRRLAGFAADLTDITDALIFAGGDDATSARVVVRPSGTEPKLKCYIEIRCAPTDDLRSARHRARALRDALVSDVRTW</sequence>
<feature type="domain" description="Alpha-D-phosphohexomutase C-terminal" evidence="8">
    <location>
        <begin position="451"/>
        <end position="473"/>
    </location>
</feature>
<feature type="domain" description="Alpha-D-phosphohexomutase alpha/beta/alpha" evidence="9">
    <location>
        <begin position="8"/>
        <end position="142"/>
    </location>
</feature>
<dbReference type="Pfam" id="PF02878">
    <property type="entry name" value="PGM_PMM_I"/>
    <property type="match status" value="1"/>
</dbReference>
<dbReference type="Proteomes" id="UP000241595">
    <property type="component" value="Unassembled WGS sequence"/>
</dbReference>
<evidence type="ECO:0000256" key="1">
    <source>
        <dbReference type="ARBA" id="ARBA00001946"/>
    </source>
</evidence>
<feature type="domain" description="Alpha-D-phosphohexomutase alpha/beta/alpha" evidence="11">
    <location>
        <begin position="277"/>
        <end position="394"/>
    </location>
</feature>
<evidence type="ECO:0000256" key="2">
    <source>
        <dbReference type="ARBA" id="ARBA00010231"/>
    </source>
</evidence>
<dbReference type="PRINTS" id="PR00509">
    <property type="entry name" value="PGMPMM"/>
</dbReference>
<protein>
    <submittedName>
        <fullName evidence="12">Phosphomannomutase</fullName>
    </submittedName>
</protein>
<dbReference type="Pfam" id="PF00408">
    <property type="entry name" value="PGM_PMM_IV"/>
    <property type="match status" value="1"/>
</dbReference>
<dbReference type="GO" id="GO:0006166">
    <property type="term" value="P:purine ribonucleoside salvage"/>
    <property type="evidence" value="ECO:0007669"/>
    <property type="project" value="TreeGrafter"/>
</dbReference>
<evidence type="ECO:0000313" key="12">
    <source>
        <dbReference type="EMBL" id="SPM28612.1"/>
    </source>
</evidence>
<feature type="non-terminal residue" evidence="12">
    <location>
        <position position="1"/>
    </location>
</feature>
<proteinExistence type="inferred from homology"/>
<dbReference type="SUPFAM" id="SSF53738">
    <property type="entry name" value="Phosphoglucomutase, first 3 domains"/>
    <property type="match status" value="3"/>
</dbReference>
<evidence type="ECO:0000256" key="5">
    <source>
        <dbReference type="ARBA" id="ARBA00022842"/>
    </source>
</evidence>
<evidence type="ECO:0000256" key="6">
    <source>
        <dbReference type="ARBA" id="ARBA00023235"/>
    </source>
</evidence>
<dbReference type="InterPro" id="IPR005843">
    <property type="entry name" value="A-D-PHexomutase_C"/>
</dbReference>
<dbReference type="STRING" id="1841859.GCA_900157385_02095"/>
<evidence type="ECO:0000259" key="9">
    <source>
        <dbReference type="Pfam" id="PF02878"/>
    </source>
</evidence>
<reference evidence="12 13" key="1">
    <citation type="submission" date="2017-01" db="EMBL/GenBank/DDBJ databases">
        <authorList>
            <consortium name="Urmite Genomes"/>
        </authorList>
    </citation>
    <scope>NUCLEOTIDE SEQUENCE [LARGE SCALE GENOMIC DNA]</scope>
    <source>
        <strain evidence="12 13">AB308</strain>
    </source>
</reference>
<evidence type="ECO:0000256" key="3">
    <source>
        <dbReference type="ARBA" id="ARBA00022553"/>
    </source>
</evidence>
<dbReference type="GO" id="GO:0008973">
    <property type="term" value="F:phosphopentomutase activity"/>
    <property type="evidence" value="ECO:0007669"/>
    <property type="project" value="TreeGrafter"/>
</dbReference>
<gene>
    <name evidence="12" type="ORF">MTAB308_2099</name>
</gene>
<accession>A0A2U3NAV0</accession>
<comment type="cofactor">
    <cofactor evidence="1">
        <name>Mg(2+)</name>
        <dbReference type="ChEBI" id="CHEBI:18420"/>
    </cofactor>
</comment>
<dbReference type="Pfam" id="PF02879">
    <property type="entry name" value="PGM_PMM_II"/>
    <property type="match status" value="1"/>
</dbReference>
<evidence type="ECO:0000313" key="13">
    <source>
        <dbReference type="Proteomes" id="UP000241595"/>
    </source>
</evidence>
<dbReference type="CDD" id="cd05799">
    <property type="entry name" value="PGM2"/>
    <property type="match status" value="1"/>
</dbReference>
<dbReference type="PANTHER" id="PTHR45745:SF1">
    <property type="entry name" value="PHOSPHOGLUCOMUTASE 2B-RELATED"/>
    <property type="match status" value="1"/>
</dbReference>
<evidence type="ECO:0000259" key="11">
    <source>
        <dbReference type="Pfam" id="PF02880"/>
    </source>
</evidence>
<dbReference type="InterPro" id="IPR016066">
    <property type="entry name" value="A-D-PHexomutase_CS"/>
</dbReference>
<feature type="domain" description="Alpha-D-phosphohexomutase alpha/beta/alpha" evidence="10">
    <location>
        <begin position="173"/>
        <end position="260"/>
    </location>
</feature>
<dbReference type="AlphaFoldDB" id="A0A2U3NAV0"/>
<comment type="similarity">
    <text evidence="2 7">Belongs to the phosphohexose mutase family.</text>
</comment>
<dbReference type="InterPro" id="IPR005841">
    <property type="entry name" value="Alpha-D-phosphohexomutase_SF"/>
</dbReference>
<evidence type="ECO:0000256" key="7">
    <source>
        <dbReference type="RuleBase" id="RU004326"/>
    </source>
</evidence>
<dbReference type="PANTHER" id="PTHR45745">
    <property type="entry name" value="PHOSPHOMANNOMUTASE 45A"/>
    <property type="match status" value="1"/>
</dbReference>
<dbReference type="EMBL" id="FTRV01000011">
    <property type="protein sequence ID" value="SPM28612.1"/>
    <property type="molecule type" value="Genomic_DNA"/>
</dbReference>
<evidence type="ECO:0000259" key="8">
    <source>
        <dbReference type="Pfam" id="PF00408"/>
    </source>
</evidence>
<keyword evidence="5 7" id="KW-0460">Magnesium</keyword>
<dbReference type="InterPro" id="IPR005846">
    <property type="entry name" value="A-D-PHexomutase_a/b/a-III"/>
</dbReference>
<dbReference type="SUPFAM" id="SSF55957">
    <property type="entry name" value="Phosphoglucomutase, C-terminal domain"/>
    <property type="match status" value="1"/>
</dbReference>
<dbReference type="InterPro" id="IPR005844">
    <property type="entry name" value="A-D-PHexomutase_a/b/a-I"/>
</dbReference>
<dbReference type="InterPro" id="IPR036900">
    <property type="entry name" value="A-D-PHexomutase_C_sf"/>
</dbReference>
<name>A0A2U3NAV0_9MYCO</name>
<keyword evidence="3" id="KW-0597">Phosphoprotein</keyword>
<dbReference type="Gene3D" id="3.40.120.10">
    <property type="entry name" value="Alpha-D-Glucose-1,6-Bisphosphate, subunit A, domain 3"/>
    <property type="match status" value="3"/>
</dbReference>
<evidence type="ECO:0000256" key="4">
    <source>
        <dbReference type="ARBA" id="ARBA00022723"/>
    </source>
</evidence>
<dbReference type="PROSITE" id="PS00710">
    <property type="entry name" value="PGM_PMM"/>
    <property type="match status" value="1"/>
</dbReference>
<dbReference type="InterPro" id="IPR005845">
    <property type="entry name" value="A-D-PHexomutase_a/b/a-II"/>
</dbReference>
<keyword evidence="13" id="KW-1185">Reference proteome</keyword>
<dbReference type="Gene3D" id="3.30.310.50">
    <property type="entry name" value="Alpha-D-phosphohexomutase, C-terminal domain"/>
    <property type="match status" value="1"/>
</dbReference>
<dbReference type="Pfam" id="PF02880">
    <property type="entry name" value="PGM_PMM_III"/>
    <property type="match status" value="1"/>
</dbReference>
<dbReference type="GO" id="GO:0000287">
    <property type="term" value="F:magnesium ion binding"/>
    <property type="evidence" value="ECO:0007669"/>
    <property type="project" value="InterPro"/>
</dbReference>
<keyword evidence="4 7" id="KW-0479">Metal-binding</keyword>
<organism evidence="12 13">
    <name type="scientific">Mycobacterium terramassiliense</name>
    <dbReference type="NCBI Taxonomy" id="1841859"/>
    <lineage>
        <taxon>Bacteria</taxon>
        <taxon>Bacillati</taxon>
        <taxon>Actinomycetota</taxon>
        <taxon>Actinomycetes</taxon>
        <taxon>Mycobacteriales</taxon>
        <taxon>Mycobacteriaceae</taxon>
        <taxon>Mycobacterium</taxon>
    </lineage>
</organism>
<dbReference type="GO" id="GO:0005975">
    <property type="term" value="P:carbohydrate metabolic process"/>
    <property type="evidence" value="ECO:0007669"/>
    <property type="project" value="InterPro"/>
</dbReference>
<keyword evidence="6" id="KW-0413">Isomerase</keyword>
<evidence type="ECO:0000259" key="10">
    <source>
        <dbReference type="Pfam" id="PF02879"/>
    </source>
</evidence>